<evidence type="ECO:0000313" key="2">
    <source>
        <dbReference type="EMBL" id="MPM13750.1"/>
    </source>
</evidence>
<name>A0A644XC12_9ZZZZ</name>
<dbReference type="AlphaFoldDB" id="A0A644XC12"/>
<sequence>MGNIKEFISSNKNLFENDPLPQGHRERFMKKAEKQKTSISKMRIIRVVSLAAILMLLASPLIFLHKQEVICNGSQVDYNTLIQEQAYEIKKLSEQLNQMDKYLVIVTLNQLVTEAVPFEEQLPDYLLEKERRMLQDSYYCPRIEGIKRLKDYVADLLDTDN</sequence>
<dbReference type="EMBL" id="VSSQ01002167">
    <property type="protein sequence ID" value="MPM13750.1"/>
    <property type="molecule type" value="Genomic_DNA"/>
</dbReference>
<comment type="caution">
    <text evidence="2">The sequence shown here is derived from an EMBL/GenBank/DDBJ whole genome shotgun (WGS) entry which is preliminary data.</text>
</comment>
<organism evidence="2">
    <name type="scientific">bioreactor metagenome</name>
    <dbReference type="NCBI Taxonomy" id="1076179"/>
    <lineage>
        <taxon>unclassified sequences</taxon>
        <taxon>metagenomes</taxon>
        <taxon>ecological metagenomes</taxon>
    </lineage>
</organism>
<proteinExistence type="predicted"/>
<accession>A0A644XC12</accession>
<evidence type="ECO:0000256" key="1">
    <source>
        <dbReference type="SAM" id="Phobius"/>
    </source>
</evidence>
<reference evidence="2" key="1">
    <citation type="submission" date="2019-08" db="EMBL/GenBank/DDBJ databases">
        <authorList>
            <person name="Kucharzyk K."/>
            <person name="Murdoch R.W."/>
            <person name="Higgins S."/>
            <person name="Loffler F."/>
        </authorList>
    </citation>
    <scope>NUCLEOTIDE SEQUENCE</scope>
</reference>
<protein>
    <submittedName>
        <fullName evidence="2">Uncharacterized protein</fullName>
    </submittedName>
</protein>
<feature type="transmembrane region" description="Helical" evidence="1">
    <location>
        <begin position="44"/>
        <end position="64"/>
    </location>
</feature>
<keyword evidence="1" id="KW-0812">Transmembrane</keyword>
<gene>
    <name evidence="2" type="ORF">SDC9_60109</name>
</gene>
<keyword evidence="1" id="KW-0472">Membrane</keyword>
<keyword evidence="1" id="KW-1133">Transmembrane helix</keyword>